<dbReference type="EMBL" id="JACIJK010000001">
    <property type="protein sequence ID" value="MBB5713671.1"/>
    <property type="molecule type" value="Genomic_DNA"/>
</dbReference>
<keyword evidence="4" id="KW-0966">Cell projection</keyword>
<dbReference type="GO" id="GO:0006402">
    <property type="term" value="P:mRNA catabolic process"/>
    <property type="evidence" value="ECO:0007669"/>
    <property type="project" value="InterPro"/>
</dbReference>
<keyword evidence="2" id="KW-1005">Bacterial flagellum biogenesis</keyword>
<evidence type="ECO:0000256" key="2">
    <source>
        <dbReference type="ARBA" id="ARBA00022795"/>
    </source>
</evidence>
<dbReference type="RefSeq" id="WP_184054206.1">
    <property type="nucleotide sequence ID" value="NZ_JACIJK010000001.1"/>
</dbReference>
<name>A0A7W9BAK2_9SPHN</name>
<keyword evidence="1" id="KW-0678">Repressor</keyword>
<organism evidence="4 5">
    <name type="scientific">Sphingomonas aerophila</name>
    <dbReference type="NCBI Taxonomy" id="1344948"/>
    <lineage>
        <taxon>Bacteria</taxon>
        <taxon>Pseudomonadati</taxon>
        <taxon>Pseudomonadota</taxon>
        <taxon>Alphaproteobacteria</taxon>
        <taxon>Sphingomonadales</taxon>
        <taxon>Sphingomonadaceae</taxon>
        <taxon>Sphingomonas</taxon>
    </lineage>
</organism>
<evidence type="ECO:0000256" key="1">
    <source>
        <dbReference type="ARBA" id="ARBA00022491"/>
    </source>
</evidence>
<sequence>MTLRISLKDGEKMIVNGAVMRAVGRTDLVVENQVALLRGREVMSPEEAVTPARRLYFACMLAYIGGEEARAAQQNNIVSLLGDLIAALVADEPRALCTAIASRLATGDYYRALTECRALITYEAEALSRLPSQAA</sequence>
<keyword evidence="5" id="KW-1185">Reference proteome</keyword>
<keyword evidence="4" id="KW-0969">Cilium</keyword>
<evidence type="ECO:0000313" key="4">
    <source>
        <dbReference type="EMBL" id="MBB5713671.1"/>
    </source>
</evidence>
<keyword evidence="3" id="KW-0694">RNA-binding</keyword>
<proteinExistence type="predicted"/>
<protein>
    <submittedName>
        <fullName evidence="4">Flagellar protein FlbT</fullName>
    </submittedName>
</protein>
<keyword evidence="4" id="KW-0282">Flagellum</keyword>
<evidence type="ECO:0000256" key="3">
    <source>
        <dbReference type="ARBA" id="ARBA00022884"/>
    </source>
</evidence>
<gene>
    <name evidence="4" type="ORF">FHS94_000490</name>
</gene>
<dbReference type="Pfam" id="PF07378">
    <property type="entry name" value="FlbT"/>
    <property type="match status" value="1"/>
</dbReference>
<dbReference type="AlphaFoldDB" id="A0A7W9BAK2"/>
<dbReference type="Proteomes" id="UP000546200">
    <property type="component" value="Unassembled WGS sequence"/>
</dbReference>
<comment type="caution">
    <text evidence="4">The sequence shown here is derived from an EMBL/GenBank/DDBJ whole genome shotgun (WGS) entry which is preliminary data.</text>
</comment>
<reference evidence="4 5" key="1">
    <citation type="submission" date="2020-08" db="EMBL/GenBank/DDBJ databases">
        <title>Genomic Encyclopedia of Type Strains, Phase IV (KMG-IV): sequencing the most valuable type-strain genomes for metagenomic binning, comparative biology and taxonomic classification.</title>
        <authorList>
            <person name="Goeker M."/>
        </authorList>
    </citation>
    <scope>NUCLEOTIDE SEQUENCE [LARGE SCALE GENOMIC DNA]</scope>
    <source>
        <strain evidence="4 5">DSM 100044</strain>
    </source>
</reference>
<dbReference type="GO" id="GO:0048027">
    <property type="term" value="F:mRNA 5'-UTR binding"/>
    <property type="evidence" value="ECO:0007669"/>
    <property type="project" value="InterPro"/>
</dbReference>
<dbReference type="GO" id="GO:1902209">
    <property type="term" value="P:negative regulation of bacterial-type flagellum assembly"/>
    <property type="evidence" value="ECO:0007669"/>
    <property type="project" value="InterPro"/>
</dbReference>
<dbReference type="GO" id="GO:0044781">
    <property type="term" value="P:bacterial-type flagellum organization"/>
    <property type="evidence" value="ECO:0007669"/>
    <property type="project" value="UniProtKB-KW"/>
</dbReference>
<accession>A0A7W9BAK2</accession>
<dbReference type="InterPro" id="IPR009967">
    <property type="entry name" value="Flagellum_FlbT"/>
</dbReference>
<evidence type="ECO:0000313" key="5">
    <source>
        <dbReference type="Proteomes" id="UP000546200"/>
    </source>
</evidence>